<keyword evidence="11" id="KW-0479">Metal-binding</keyword>
<dbReference type="InterPro" id="IPR036388">
    <property type="entry name" value="WH-like_DNA-bd_sf"/>
</dbReference>
<sequence>MTGQAGILRTKEGKAMEHHTYYEALVRRDATYEGTFFVGVKTTGIFCRPTCPARKPKAENCEFFETAQEALLASYRPCRRCHPLAYPGDHGTIQRLIEAVEAEPDKRFKEADFRALGLDESTARRQFKKRFGMTFVAYARARRMGLAMKEIRTGKPIIEGQLAGGYESSSGFREASARILGQAPSRFDGQVLRAKWLDTPLGSMLAIADDQLLHLLEFVDRRGLEREIEQLRQKARAVIVPGESPVFGQIEAELRRYFKGEPVSFQTPLMRYGTPFQRRVWEELERIPSGETISYQELAIRIGQPTAVRAVARANGANQLAIVIPCHRVIRTNGDLGGYAGGLARKETLLKLERTQRGLDEG</sequence>
<dbReference type="PANTHER" id="PTHR10815:SF5">
    <property type="entry name" value="METHYLATED-DNA--PROTEIN-CYSTEINE METHYLTRANSFERASE"/>
    <property type="match status" value="1"/>
</dbReference>
<dbReference type="InterPro" id="IPR014048">
    <property type="entry name" value="MethylDNA_cys_MeTrfase_DNA-bd"/>
</dbReference>
<dbReference type="SUPFAM" id="SSF46767">
    <property type="entry name" value="Methylated DNA-protein cysteine methyltransferase, C-terminal domain"/>
    <property type="match status" value="1"/>
</dbReference>
<dbReference type="Gene3D" id="1.10.10.10">
    <property type="entry name" value="Winged helix-like DNA-binding domain superfamily/Winged helix DNA-binding domain"/>
    <property type="match status" value="1"/>
</dbReference>
<feature type="binding site" evidence="11">
    <location>
        <position position="78"/>
    </location>
    <ligand>
        <name>Zn(2+)</name>
        <dbReference type="ChEBI" id="CHEBI:29105"/>
    </ligand>
</feature>
<evidence type="ECO:0000256" key="9">
    <source>
        <dbReference type="ARBA" id="ARBA00049348"/>
    </source>
</evidence>
<feature type="binding site" evidence="11">
    <location>
        <position position="81"/>
    </location>
    <ligand>
        <name>Zn(2+)</name>
        <dbReference type="ChEBI" id="CHEBI:29105"/>
    </ligand>
</feature>
<dbReference type="SUPFAM" id="SSF57884">
    <property type="entry name" value="Ada DNA repair protein, N-terminal domain (N-Ada 10)"/>
    <property type="match status" value="1"/>
</dbReference>
<reference evidence="13 14" key="1">
    <citation type="journal article" date="2016" name="Front. Microbiol.">
        <title>Genomic Resource of Rice Seed Associated Bacteria.</title>
        <authorList>
            <person name="Midha S."/>
            <person name="Bansal K."/>
            <person name="Sharma S."/>
            <person name="Kumar N."/>
            <person name="Patil P.P."/>
            <person name="Chaudhry V."/>
            <person name="Patil P.B."/>
        </authorList>
    </citation>
    <scope>NUCLEOTIDE SEQUENCE [LARGE SCALE GENOMIC DNA]</scope>
    <source>
        <strain evidence="13 14">RSA11</strain>
    </source>
</reference>
<dbReference type="SUPFAM" id="SSF53155">
    <property type="entry name" value="Methylated DNA-protein cysteine methyltransferase domain"/>
    <property type="match status" value="1"/>
</dbReference>
<feature type="domain" description="HTH araC/xylS-type" evidence="12">
    <location>
        <begin position="114"/>
        <end position="190"/>
    </location>
</feature>
<dbReference type="CDD" id="cd06445">
    <property type="entry name" value="ATase"/>
    <property type="match status" value="1"/>
</dbReference>
<evidence type="ECO:0000313" key="13">
    <source>
        <dbReference type="EMBL" id="KTR27307.1"/>
    </source>
</evidence>
<dbReference type="Gene3D" id="1.10.10.60">
    <property type="entry name" value="Homeodomain-like"/>
    <property type="match status" value="1"/>
</dbReference>
<dbReference type="Gene3D" id="3.40.10.10">
    <property type="entry name" value="DNA Methylphosphotriester Repair Domain"/>
    <property type="match status" value="1"/>
</dbReference>
<name>A0AAW3MF33_9BACL</name>
<evidence type="ECO:0000256" key="1">
    <source>
        <dbReference type="ARBA" id="ARBA00001286"/>
    </source>
</evidence>
<proteinExistence type="inferred from homology"/>
<comment type="caution">
    <text evidence="13">The sequence shown here is derived from an EMBL/GenBank/DDBJ whole genome shotgun (WGS) entry which is preliminary data.</text>
</comment>
<dbReference type="AlphaFoldDB" id="A0AAW3MF33"/>
<dbReference type="Pfam" id="PF02805">
    <property type="entry name" value="Ada_Zn_binding"/>
    <property type="match status" value="1"/>
</dbReference>
<dbReference type="GO" id="GO:0006281">
    <property type="term" value="P:DNA repair"/>
    <property type="evidence" value="ECO:0007669"/>
    <property type="project" value="UniProtKB-KW"/>
</dbReference>
<dbReference type="PROSITE" id="PS01124">
    <property type="entry name" value="HTH_ARAC_FAMILY_2"/>
    <property type="match status" value="1"/>
</dbReference>
<dbReference type="SMART" id="SM00342">
    <property type="entry name" value="HTH_ARAC"/>
    <property type="match status" value="1"/>
</dbReference>
<evidence type="ECO:0000259" key="12">
    <source>
        <dbReference type="PROSITE" id="PS01124"/>
    </source>
</evidence>
<dbReference type="InterPro" id="IPR036631">
    <property type="entry name" value="MGMT_N_sf"/>
</dbReference>
<dbReference type="InterPro" id="IPR016221">
    <property type="entry name" value="Bifunct_regulatory_prot_Ada"/>
</dbReference>
<dbReference type="GO" id="GO:0032259">
    <property type="term" value="P:methylation"/>
    <property type="evidence" value="ECO:0007669"/>
    <property type="project" value="UniProtKB-KW"/>
</dbReference>
<feature type="binding site" evidence="11">
    <location>
        <position position="47"/>
    </location>
    <ligand>
        <name>Zn(2+)</name>
        <dbReference type="ChEBI" id="CHEBI:29105"/>
    </ligand>
</feature>
<evidence type="ECO:0000256" key="2">
    <source>
        <dbReference type="ARBA" id="ARBA00008711"/>
    </source>
</evidence>
<dbReference type="PIRSF" id="PIRSF000409">
    <property type="entry name" value="Ada"/>
    <property type="match status" value="1"/>
</dbReference>
<evidence type="ECO:0000256" key="5">
    <source>
        <dbReference type="ARBA" id="ARBA00022679"/>
    </source>
</evidence>
<dbReference type="Gene3D" id="3.30.160.70">
    <property type="entry name" value="Methylated DNA-protein cysteine methyltransferase domain"/>
    <property type="match status" value="1"/>
</dbReference>
<dbReference type="InterPro" id="IPR035451">
    <property type="entry name" value="Ada-like_dom_sf"/>
</dbReference>
<dbReference type="InterPro" id="IPR008332">
    <property type="entry name" value="MethylG_MeTrfase_N"/>
</dbReference>
<keyword evidence="5" id="KW-0808">Transferase</keyword>
<keyword evidence="6" id="KW-0227">DNA damage</keyword>
<evidence type="ECO:0000256" key="6">
    <source>
        <dbReference type="ARBA" id="ARBA00022763"/>
    </source>
</evidence>
<dbReference type="Proteomes" id="UP000072605">
    <property type="component" value="Unassembled WGS sequence"/>
</dbReference>
<evidence type="ECO:0000256" key="8">
    <source>
        <dbReference type="ARBA" id="ARBA00023204"/>
    </source>
</evidence>
<evidence type="ECO:0000256" key="11">
    <source>
        <dbReference type="PIRSR" id="PIRSR000409-3"/>
    </source>
</evidence>
<dbReference type="GO" id="GO:0003700">
    <property type="term" value="F:DNA-binding transcription factor activity"/>
    <property type="evidence" value="ECO:0007669"/>
    <property type="project" value="InterPro"/>
</dbReference>
<dbReference type="InterPro" id="IPR004026">
    <property type="entry name" value="Ada_DNA_repair_Zn-bd"/>
</dbReference>
<dbReference type="InterPro" id="IPR018060">
    <property type="entry name" value="HTH_AraC"/>
</dbReference>
<evidence type="ECO:0000256" key="4">
    <source>
        <dbReference type="ARBA" id="ARBA00022603"/>
    </source>
</evidence>
<comment type="cofactor">
    <cofactor evidence="11">
        <name>Zn(2+)</name>
        <dbReference type="ChEBI" id="CHEBI:29105"/>
    </cofactor>
    <text evidence="11">Binds 1 zinc ion per subunit.</text>
</comment>
<keyword evidence="7" id="KW-0010">Activator</keyword>
<comment type="similarity">
    <text evidence="2">Belongs to the MGMT family.</text>
</comment>
<dbReference type="GO" id="GO:0008270">
    <property type="term" value="F:zinc ion binding"/>
    <property type="evidence" value="ECO:0007669"/>
    <property type="project" value="InterPro"/>
</dbReference>
<keyword evidence="11" id="KW-0862">Zinc</keyword>
<feature type="binding site" evidence="11">
    <location>
        <position position="51"/>
    </location>
    <ligand>
        <name>Zn(2+)</name>
        <dbReference type="ChEBI" id="CHEBI:29105"/>
    </ligand>
</feature>
<dbReference type="EC" id="2.1.1.63" evidence="3"/>
<dbReference type="GO" id="GO:0043565">
    <property type="term" value="F:sequence-specific DNA binding"/>
    <property type="evidence" value="ECO:0007669"/>
    <property type="project" value="InterPro"/>
</dbReference>
<dbReference type="Pfam" id="PF12833">
    <property type="entry name" value="HTH_18"/>
    <property type="match status" value="1"/>
</dbReference>
<organism evidence="13 14">
    <name type="scientific">Exiguobacterium indicum</name>
    <dbReference type="NCBI Taxonomy" id="296995"/>
    <lineage>
        <taxon>Bacteria</taxon>
        <taxon>Bacillati</taxon>
        <taxon>Bacillota</taxon>
        <taxon>Bacilli</taxon>
        <taxon>Bacillales</taxon>
        <taxon>Bacillales Family XII. Incertae Sedis</taxon>
        <taxon>Exiguobacterium</taxon>
    </lineage>
</organism>
<dbReference type="FunFam" id="1.10.10.10:FF:000214">
    <property type="entry name" value="Methylated-DNA--protein-cysteine methyltransferase"/>
    <property type="match status" value="1"/>
</dbReference>
<dbReference type="InterPro" id="IPR001497">
    <property type="entry name" value="MethylDNA_cys_MeTrfase_AS"/>
</dbReference>
<dbReference type="Pfam" id="PF01035">
    <property type="entry name" value="DNA_binding_1"/>
    <property type="match status" value="1"/>
</dbReference>
<evidence type="ECO:0000256" key="7">
    <source>
        <dbReference type="ARBA" id="ARBA00023159"/>
    </source>
</evidence>
<dbReference type="InterPro" id="IPR036217">
    <property type="entry name" value="MethylDNA_cys_MeTrfase_DNAb"/>
</dbReference>
<comment type="catalytic activity">
    <reaction evidence="9">
        <text>a 6-O-methyl-2'-deoxyguanosine in DNA + L-cysteinyl-[protein] = S-methyl-L-cysteinyl-[protein] + a 2'-deoxyguanosine in DNA</text>
        <dbReference type="Rhea" id="RHEA:24000"/>
        <dbReference type="Rhea" id="RHEA-COMP:10131"/>
        <dbReference type="Rhea" id="RHEA-COMP:10132"/>
        <dbReference type="Rhea" id="RHEA-COMP:11367"/>
        <dbReference type="Rhea" id="RHEA-COMP:11368"/>
        <dbReference type="ChEBI" id="CHEBI:29950"/>
        <dbReference type="ChEBI" id="CHEBI:82612"/>
        <dbReference type="ChEBI" id="CHEBI:85445"/>
        <dbReference type="ChEBI" id="CHEBI:85448"/>
        <dbReference type="EC" id="2.1.1.63"/>
    </reaction>
</comment>
<dbReference type="PROSITE" id="PS00374">
    <property type="entry name" value="MGMT"/>
    <property type="match status" value="1"/>
</dbReference>
<evidence type="ECO:0000313" key="14">
    <source>
        <dbReference type="Proteomes" id="UP000072605"/>
    </source>
</evidence>
<evidence type="ECO:0000256" key="10">
    <source>
        <dbReference type="PIRSR" id="PIRSR000409-1"/>
    </source>
</evidence>
<comment type="catalytic activity">
    <reaction evidence="1">
        <text>a 4-O-methyl-thymidine in DNA + L-cysteinyl-[protein] = a thymidine in DNA + S-methyl-L-cysteinyl-[protein]</text>
        <dbReference type="Rhea" id="RHEA:53428"/>
        <dbReference type="Rhea" id="RHEA-COMP:10131"/>
        <dbReference type="Rhea" id="RHEA-COMP:10132"/>
        <dbReference type="Rhea" id="RHEA-COMP:13555"/>
        <dbReference type="Rhea" id="RHEA-COMP:13556"/>
        <dbReference type="ChEBI" id="CHEBI:29950"/>
        <dbReference type="ChEBI" id="CHEBI:82612"/>
        <dbReference type="ChEBI" id="CHEBI:137386"/>
        <dbReference type="ChEBI" id="CHEBI:137387"/>
        <dbReference type="EC" id="2.1.1.63"/>
    </reaction>
</comment>
<accession>A0AAW3MF33</accession>
<protein>
    <recommendedName>
        <fullName evidence="3">methylated-DNA--[protein]-cysteine S-methyltransferase</fullName>
        <ecNumber evidence="3">2.1.1.63</ecNumber>
    </recommendedName>
</protein>
<keyword evidence="8" id="KW-0234">DNA repair</keyword>
<keyword evidence="4 13" id="KW-0489">Methyltransferase</keyword>
<dbReference type="PANTHER" id="PTHR10815">
    <property type="entry name" value="METHYLATED-DNA--PROTEIN-CYSTEINE METHYLTRANSFERASE"/>
    <property type="match status" value="1"/>
</dbReference>
<feature type="active site" description="Nucleophile; methyl group acceptor from either O6-methylguanine or O4-methylthymine" evidence="10">
    <location>
        <position position="326"/>
    </location>
</feature>
<dbReference type="EMBL" id="LDQV01000017">
    <property type="protein sequence ID" value="KTR27307.1"/>
    <property type="molecule type" value="Genomic_DNA"/>
</dbReference>
<evidence type="ECO:0000256" key="3">
    <source>
        <dbReference type="ARBA" id="ARBA00011918"/>
    </source>
</evidence>
<gene>
    <name evidence="13" type="ORF">RSA11_06650</name>
</gene>
<dbReference type="NCBIfam" id="TIGR00589">
    <property type="entry name" value="ogt"/>
    <property type="match status" value="1"/>
</dbReference>
<dbReference type="GO" id="GO:0003908">
    <property type="term" value="F:methylated-DNA-[protein]-cysteine S-methyltransferase activity"/>
    <property type="evidence" value="ECO:0007669"/>
    <property type="project" value="UniProtKB-EC"/>
</dbReference>
<dbReference type="Pfam" id="PF02870">
    <property type="entry name" value="Methyltransf_1N"/>
    <property type="match status" value="1"/>
</dbReference>
<feature type="active site" description="Nucleophile; methyl group acceptor from methylphosphotriester" evidence="10">
    <location>
        <position position="47"/>
    </location>
</feature>